<gene>
    <name evidence="6" type="ORF">Cgig2_005292</name>
</gene>
<dbReference type="PANTHER" id="PTHR47718">
    <property type="entry name" value="OS01G0519700 PROTEIN"/>
    <property type="match status" value="1"/>
</dbReference>
<evidence type="ECO:0000259" key="5">
    <source>
        <dbReference type="PROSITE" id="PS50966"/>
    </source>
</evidence>
<evidence type="ECO:0000256" key="4">
    <source>
        <dbReference type="PROSITE-ProRule" id="PRU00325"/>
    </source>
</evidence>
<dbReference type="OrthoDB" id="2402896at2759"/>
<dbReference type="AlphaFoldDB" id="A0A9Q1JMP1"/>
<keyword evidence="2 4" id="KW-0863">Zinc-finger</keyword>
<dbReference type="InterPro" id="IPR004330">
    <property type="entry name" value="FAR1_DNA_bnd_dom"/>
</dbReference>
<feature type="domain" description="SWIM-type" evidence="5">
    <location>
        <begin position="162"/>
        <end position="197"/>
    </location>
</feature>
<dbReference type="EMBL" id="JAKOGI010001440">
    <property type="protein sequence ID" value="KAJ8425613.1"/>
    <property type="molecule type" value="Genomic_DNA"/>
</dbReference>
<organism evidence="6 7">
    <name type="scientific">Carnegiea gigantea</name>
    <dbReference type="NCBI Taxonomy" id="171969"/>
    <lineage>
        <taxon>Eukaryota</taxon>
        <taxon>Viridiplantae</taxon>
        <taxon>Streptophyta</taxon>
        <taxon>Embryophyta</taxon>
        <taxon>Tracheophyta</taxon>
        <taxon>Spermatophyta</taxon>
        <taxon>Magnoliopsida</taxon>
        <taxon>eudicotyledons</taxon>
        <taxon>Gunneridae</taxon>
        <taxon>Pentapetalae</taxon>
        <taxon>Caryophyllales</taxon>
        <taxon>Cactineae</taxon>
        <taxon>Cactaceae</taxon>
        <taxon>Cactoideae</taxon>
        <taxon>Echinocereeae</taxon>
        <taxon>Carnegiea</taxon>
    </lineage>
</organism>
<accession>A0A9Q1JMP1</accession>
<dbReference type="PANTHER" id="PTHR47718:SF18">
    <property type="entry name" value="PROTEIN FAR1-RELATED SEQUENCE 5-LIKE"/>
    <property type="match status" value="1"/>
</dbReference>
<dbReference type="PROSITE" id="PS50966">
    <property type="entry name" value="ZF_SWIM"/>
    <property type="match status" value="1"/>
</dbReference>
<comment type="caution">
    <text evidence="6">The sequence shown here is derived from an EMBL/GenBank/DDBJ whole genome shotgun (WGS) entry which is preliminary data.</text>
</comment>
<keyword evidence="7" id="KW-1185">Reference proteome</keyword>
<evidence type="ECO:0000256" key="2">
    <source>
        <dbReference type="ARBA" id="ARBA00022771"/>
    </source>
</evidence>
<keyword evidence="1" id="KW-0479">Metal-binding</keyword>
<sequence>MMFDTVEDCLEFYKRYIVYVAFSLRSSPTTKNEAGKSWKRYMCSKEGFCQPAKMPEIAIVIAEVMPQARNGPQGGKLGRKWPEAREVCEAHILLRSTDDGKFEIIKFHEGHVHPLYTPSRRKFLTSNRNVSFISKHMGITNVEANQTYQIKHNYENEMRIGYVVYNERTSECRCSFLFFDSDRIPCAHILLIFISNSLREISATYMINRRTKMIAKAPMYEFDSVVGDAYGEVATQNKLIANVWSQFYKCMDLAGCTSAKRQLFLSAMTSIEHQLQNMGGESTSNEVANLQA</sequence>
<proteinExistence type="predicted"/>
<dbReference type="Pfam" id="PF03101">
    <property type="entry name" value="FAR1"/>
    <property type="match status" value="1"/>
</dbReference>
<protein>
    <recommendedName>
        <fullName evidence="5">SWIM-type domain-containing protein</fullName>
    </recommendedName>
</protein>
<evidence type="ECO:0000256" key="3">
    <source>
        <dbReference type="ARBA" id="ARBA00022833"/>
    </source>
</evidence>
<evidence type="ECO:0000256" key="1">
    <source>
        <dbReference type="ARBA" id="ARBA00022723"/>
    </source>
</evidence>
<dbReference type="InterPro" id="IPR007527">
    <property type="entry name" value="Znf_SWIM"/>
</dbReference>
<evidence type="ECO:0000313" key="6">
    <source>
        <dbReference type="EMBL" id="KAJ8425613.1"/>
    </source>
</evidence>
<dbReference type="Proteomes" id="UP001153076">
    <property type="component" value="Unassembled WGS sequence"/>
</dbReference>
<evidence type="ECO:0000313" key="7">
    <source>
        <dbReference type="Proteomes" id="UP001153076"/>
    </source>
</evidence>
<name>A0A9Q1JMP1_9CARY</name>
<dbReference type="InterPro" id="IPR006564">
    <property type="entry name" value="Znf_PMZ"/>
</dbReference>
<dbReference type="GO" id="GO:0008270">
    <property type="term" value="F:zinc ion binding"/>
    <property type="evidence" value="ECO:0007669"/>
    <property type="project" value="UniProtKB-KW"/>
</dbReference>
<dbReference type="SMART" id="SM00575">
    <property type="entry name" value="ZnF_PMZ"/>
    <property type="match status" value="1"/>
</dbReference>
<reference evidence="6" key="1">
    <citation type="submission" date="2022-04" db="EMBL/GenBank/DDBJ databases">
        <title>Carnegiea gigantea Genome sequencing and assembly v2.</title>
        <authorList>
            <person name="Copetti D."/>
            <person name="Sanderson M.J."/>
            <person name="Burquez A."/>
            <person name="Wojciechowski M.F."/>
        </authorList>
    </citation>
    <scope>NUCLEOTIDE SEQUENCE</scope>
    <source>
        <strain evidence="6">SGP5-SGP5p</strain>
        <tissue evidence="6">Aerial part</tissue>
    </source>
</reference>
<keyword evidence="3" id="KW-0862">Zinc</keyword>